<feature type="transmembrane region" description="Helical" evidence="6">
    <location>
        <begin position="262"/>
        <end position="281"/>
    </location>
</feature>
<reference evidence="7 8" key="1">
    <citation type="submission" date="2022-05" db="EMBL/GenBank/DDBJ databases">
        <authorList>
            <consortium name="Genoscope - CEA"/>
            <person name="William W."/>
        </authorList>
    </citation>
    <scope>NUCLEOTIDE SEQUENCE [LARGE SCALE GENOMIC DNA]</scope>
</reference>
<feature type="transmembrane region" description="Helical" evidence="6">
    <location>
        <begin position="155"/>
        <end position="176"/>
    </location>
</feature>
<accession>A0ABN8SES8</accession>
<feature type="transmembrane region" description="Helical" evidence="6">
    <location>
        <begin position="196"/>
        <end position="226"/>
    </location>
</feature>
<protein>
    <recommendedName>
        <fullName evidence="9">Gustatory receptor</fullName>
    </recommendedName>
</protein>
<keyword evidence="3 6" id="KW-1133">Transmembrane helix</keyword>
<feature type="transmembrane region" description="Helical" evidence="6">
    <location>
        <begin position="663"/>
        <end position="680"/>
    </location>
</feature>
<gene>
    <name evidence="7" type="ORF">PEVE_00019374</name>
</gene>
<comment type="subcellular location">
    <subcellularLocation>
        <location evidence="1">Membrane</location>
        <topology evidence="1">Multi-pass membrane protein</topology>
    </subcellularLocation>
</comment>
<keyword evidence="5" id="KW-0675">Receptor</keyword>
<feature type="transmembrane region" description="Helical" evidence="6">
    <location>
        <begin position="469"/>
        <end position="491"/>
    </location>
</feature>
<feature type="non-terminal residue" evidence="7">
    <location>
        <position position="745"/>
    </location>
</feature>
<keyword evidence="8" id="KW-1185">Reference proteome</keyword>
<evidence type="ECO:0000256" key="1">
    <source>
        <dbReference type="ARBA" id="ARBA00004141"/>
    </source>
</evidence>
<comment type="caution">
    <text evidence="7">The sequence shown here is derived from an EMBL/GenBank/DDBJ whole genome shotgun (WGS) entry which is preliminary data.</text>
</comment>
<feature type="transmembrane region" description="Helical" evidence="6">
    <location>
        <begin position="67"/>
        <end position="89"/>
    </location>
</feature>
<evidence type="ECO:0000256" key="3">
    <source>
        <dbReference type="ARBA" id="ARBA00022989"/>
    </source>
</evidence>
<evidence type="ECO:0000256" key="6">
    <source>
        <dbReference type="SAM" id="Phobius"/>
    </source>
</evidence>
<dbReference type="EMBL" id="CALNXI010002611">
    <property type="protein sequence ID" value="CAH3189381.1"/>
    <property type="molecule type" value="Genomic_DNA"/>
</dbReference>
<name>A0ABN8SES8_9CNID</name>
<feature type="transmembrane region" description="Helical" evidence="6">
    <location>
        <begin position="497"/>
        <end position="519"/>
    </location>
</feature>
<dbReference type="PANTHER" id="PTHR21421">
    <property type="entry name" value="GUSTATORY RECEPTOR"/>
    <property type="match status" value="1"/>
</dbReference>
<evidence type="ECO:0000256" key="2">
    <source>
        <dbReference type="ARBA" id="ARBA00022692"/>
    </source>
</evidence>
<dbReference type="Pfam" id="PF08395">
    <property type="entry name" value="7tm_7"/>
    <property type="match status" value="2"/>
</dbReference>
<organism evidence="7 8">
    <name type="scientific">Porites evermanni</name>
    <dbReference type="NCBI Taxonomy" id="104178"/>
    <lineage>
        <taxon>Eukaryota</taxon>
        <taxon>Metazoa</taxon>
        <taxon>Cnidaria</taxon>
        <taxon>Anthozoa</taxon>
        <taxon>Hexacorallia</taxon>
        <taxon>Scleractinia</taxon>
        <taxon>Fungiina</taxon>
        <taxon>Poritidae</taxon>
        <taxon>Porites</taxon>
    </lineage>
</organism>
<evidence type="ECO:0000256" key="4">
    <source>
        <dbReference type="ARBA" id="ARBA00023136"/>
    </source>
</evidence>
<feature type="transmembrane region" description="Helical" evidence="6">
    <location>
        <begin position="95"/>
        <end position="120"/>
    </location>
</feature>
<evidence type="ECO:0000313" key="8">
    <source>
        <dbReference type="Proteomes" id="UP001159427"/>
    </source>
</evidence>
<sequence>MHRSKCTLVESLPQEVVNKDLLQAVEKVYKPLLVLMKCFGLYFDDEPISGLTQTPHCSRSKGCKSRFYCGIGVAGLWFNVAMPLVGVFYDSDDLFLLLVFVLWSLLAALNGTICLIVLPLRKKRESRFKNFLLKLVTIRTGSIDFKIVRSKAKNFLIMFLIFFAFSLVSAVILYKIENMSFANYKPWQAWYGFRVVGLLILILGCGFWLLPVIFSCISCLVIETLFDDLYAKMPAMEMTELKARHQRLCEVVELADRMFSHLLIVIVGLSIALICFYFYHIVNFVQIGSYISLFVTSFWILSTMVLLAVIMVFGSRVNEKVQGVEQILKKYPVSTEEPGKIMFMLLLLNLQGQQKGLSLGGVTVINKSLSLTVNMITLAFYSYNYDNVLKTISRFDTLTNSVPAILFESFQNEEVNQGLLQAVEATYRPLLKLMKVFGLYFEDVSLRRVGQNSSPQSTSFKHKGYISRIYCGFVVTGLWFHVFVPLVSVFLEPRPYLFLLFVIWHLLAALVVTICLIVLPLRRTSNSRFQIFLSKVIKIKTNTVNLKKAKAKGRNHLILFSCFFVCSIAGTIVMDKVVDINMASYKPWYAWYGFRITAVAFIIIGCGIWVLPLIFFCLSCLIMEALFDDLYTQMPVMEFTELKKRLKELCEVVELADRMFSPLFIVTVGLYITIMCFNFYHIVNLPQGNPFVFLSVTLFWVLVTAALLAIIMVLGSTINEKVEGIQQVLQTLPVSSEEPGKVKMY</sequence>
<evidence type="ECO:0000256" key="5">
    <source>
        <dbReference type="ARBA" id="ARBA00023170"/>
    </source>
</evidence>
<evidence type="ECO:0008006" key="9">
    <source>
        <dbReference type="Google" id="ProtNLM"/>
    </source>
</evidence>
<dbReference type="InterPro" id="IPR013604">
    <property type="entry name" value="7TM_chemorcpt"/>
</dbReference>
<feature type="transmembrane region" description="Helical" evidence="6">
    <location>
        <begin position="287"/>
        <end position="313"/>
    </location>
</feature>
<proteinExistence type="predicted"/>
<evidence type="ECO:0000313" key="7">
    <source>
        <dbReference type="EMBL" id="CAH3189381.1"/>
    </source>
</evidence>
<keyword evidence="4 6" id="KW-0472">Membrane</keyword>
<dbReference type="Proteomes" id="UP001159427">
    <property type="component" value="Unassembled WGS sequence"/>
</dbReference>
<keyword evidence="2 6" id="KW-0812">Transmembrane</keyword>
<dbReference type="PANTHER" id="PTHR21421:SF29">
    <property type="entry name" value="GUSTATORY RECEPTOR 5A FOR TREHALOSE-RELATED"/>
    <property type="match status" value="1"/>
</dbReference>
<feature type="transmembrane region" description="Helical" evidence="6">
    <location>
        <begin position="557"/>
        <end position="574"/>
    </location>
</feature>
<feature type="transmembrane region" description="Helical" evidence="6">
    <location>
        <begin position="692"/>
        <end position="714"/>
    </location>
</feature>
<feature type="transmembrane region" description="Helical" evidence="6">
    <location>
        <begin position="594"/>
        <end position="627"/>
    </location>
</feature>